<evidence type="ECO:0000256" key="1">
    <source>
        <dbReference type="SAM" id="MobiDB-lite"/>
    </source>
</evidence>
<protein>
    <submittedName>
        <fullName evidence="2">Uncharacterized protein</fullName>
    </submittedName>
</protein>
<feature type="compositionally biased region" description="Low complexity" evidence="1">
    <location>
        <begin position="93"/>
        <end position="103"/>
    </location>
</feature>
<feature type="compositionally biased region" description="Pro residues" evidence="1">
    <location>
        <begin position="427"/>
        <end position="438"/>
    </location>
</feature>
<feature type="region of interest" description="Disordered" evidence="1">
    <location>
        <begin position="395"/>
        <end position="449"/>
    </location>
</feature>
<feature type="compositionally biased region" description="Basic and acidic residues" evidence="1">
    <location>
        <begin position="15"/>
        <end position="26"/>
    </location>
</feature>
<feature type="compositionally biased region" description="Basic and acidic residues" evidence="1">
    <location>
        <begin position="279"/>
        <end position="293"/>
    </location>
</feature>
<evidence type="ECO:0000313" key="2">
    <source>
        <dbReference type="EMBL" id="RHW70798.1"/>
    </source>
</evidence>
<feature type="compositionally biased region" description="Polar residues" evidence="1">
    <location>
        <begin position="401"/>
        <end position="416"/>
    </location>
</feature>
<feature type="region of interest" description="Disordered" evidence="1">
    <location>
        <begin position="1"/>
        <end position="36"/>
    </location>
</feature>
<accession>A0A3L6L3V9</accession>
<reference evidence="2" key="1">
    <citation type="submission" date="2018-09" db="EMBL/GenBank/DDBJ databases">
        <title>whole genome sequence of T. equiperdum IVM-t1 strain.</title>
        <authorList>
            <person name="Suganuma K."/>
        </authorList>
    </citation>
    <scope>NUCLEOTIDE SEQUENCE [LARGE SCALE GENOMIC DNA]</scope>
    <source>
        <strain evidence="2">IVM-t1</strain>
    </source>
</reference>
<feature type="region of interest" description="Disordered" evidence="1">
    <location>
        <begin position="324"/>
        <end position="349"/>
    </location>
</feature>
<proteinExistence type="predicted"/>
<feature type="region of interest" description="Disordered" evidence="1">
    <location>
        <begin position="266"/>
        <end position="311"/>
    </location>
</feature>
<dbReference type="AlphaFoldDB" id="A0A3L6L3V9"/>
<gene>
    <name evidence="2" type="ORF">DPX39_080054400</name>
</gene>
<feature type="compositionally biased region" description="Basic residues" evidence="1">
    <location>
        <begin position="148"/>
        <end position="158"/>
    </location>
</feature>
<name>A0A3L6L3V9_9TRYP</name>
<feature type="compositionally biased region" description="Acidic residues" evidence="1">
    <location>
        <begin position="113"/>
        <end position="129"/>
    </location>
</feature>
<organism evidence="2">
    <name type="scientific">Trypanosoma brucei equiperdum</name>
    <dbReference type="NCBI Taxonomy" id="630700"/>
    <lineage>
        <taxon>Eukaryota</taxon>
        <taxon>Discoba</taxon>
        <taxon>Euglenozoa</taxon>
        <taxon>Kinetoplastea</taxon>
        <taxon>Metakinetoplastina</taxon>
        <taxon>Trypanosomatida</taxon>
        <taxon>Trypanosomatidae</taxon>
        <taxon>Trypanosoma</taxon>
    </lineage>
</organism>
<sequence>MEDATKETSAPATPETHDAMEEHVTALEDTNTPQTGSLARLKSCTLETNNQTVPAPFEATFNDEQPHGAALPLEGIPEVKEDVQCGAYGEGENNNNNNNNNNNDSVELRGEAEKEEVDVGCSEECEEEFSSGGDDASAAEEEGGETKRARRGKSRRSRKSDGGDAYNPIAESEYKAISKDVINCVWGNTFLQASSSVEKDLLPPELLEPMERRRVFITSSQARRLKALRAAQMIQEKDDTHVQFEANVDLPQVTLPILHNTLRVEGDGFGKANKSVDSASDKTEYHGSNRCDTDSDDEVDGAGQQGEKSSEQIGHAVGEAQLPLISGCGSHPQVPGADANGAPSSTLHPKPPCSNTFPCSVAEDNAGAGGNPVDGGTRVLPFSFFTMVPIKDKQRDVVPGSRNSASLSKPRLSTQAGRRMSRRLSEVPPPSARYPTPPRQDGGALPQKSATSTLYASAAEKLRSQNGIWEEMYEIIEETRDSVLYAEAMEASGEMIE</sequence>
<feature type="region of interest" description="Disordered" evidence="1">
    <location>
        <begin position="82"/>
        <end position="167"/>
    </location>
</feature>
<dbReference type="Proteomes" id="UP000266743">
    <property type="component" value="Chromosome 8"/>
</dbReference>
<comment type="caution">
    <text evidence="2">The sequence shown here is derived from an EMBL/GenBank/DDBJ whole genome shotgun (WGS) entry which is preliminary data.</text>
</comment>
<dbReference type="EMBL" id="QSBY01000008">
    <property type="protein sequence ID" value="RHW70798.1"/>
    <property type="molecule type" value="Genomic_DNA"/>
</dbReference>